<dbReference type="EMBL" id="MW000467">
    <property type="protein sequence ID" value="QOL00385.1"/>
    <property type="molecule type" value="Genomic_DNA"/>
</dbReference>
<organism evidence="2">
    <name type="scientific">uncultured organism</name>
    <dbReference type="NCBI Taxonomy" id="155900"/>
    <lineage>
        <taxon>unclassified sequences</taxon>
        <taxon>environmental samples</taxon>
    </lineage>
</organism>
<evidence type="ECO:0000256" key="1">
    <source>
        <dbReference type="SAM" id="MobiDB-lite"/>
    </source>
</evidence>
<name>A0A7L9QCH2_9ZZZZ</name>
<accession>A0A7L9QCH2</accession>
<dbReference type="AlphaFoldDB" id="A0A7L9QCH2"/>
<protein>
    <submittedName>
        <fullName evidence="2">Uncharacterized protein</fullName>
    </submittedName>
</protein>
<reference evidence="2" key="1">
    <citation type="submission" date="2020-09" db="EMBL/GenBank/DDBJ databases">
        <title>A new high-throughput screening method to detect antimicrobial volatiles from metagenomic clone libraries.</title>
        <authorList>
            <person name="Stocker F."/>
            <person name="Obermeier M."/>
            <person name="Resch K."/>
            <person name="Berg G."/>
            <person name="Mueller Bogota C.A."/>
        </authorList>
    </citation>
    <scope>NUCLEOTIDE SEQUENCE</scope>
</reference>
<feature type="region of interest" description="Disordered" evidence="1">
    <location>
        <begin position="100"/>
        <end position="128"/>
    </location>
</feature>
<feature type="compositionally biased region" description="Acidic residues" evidence="1">
    <location>
        <begin position="119"/>
        <end position="128"/>
    </location>
</feature>
<proteinExistence type="predicted"/>
<evidence type="ECO:0000313" key="2">
    <source>
        <dbReference type="EMBL" id="QOL00385.1"/>
    </source>
</evidence>
<sequence>MKLILAGKEYDINESMTKATLFDLYELKMKTGIGMKSLSDALERMGKLADPKDFLDDETILLALCALVWLCRRHAGESLTIEEANKVALADVQFKVDAADLPDEVEADPTPALTGSVQGDDDATVPTS</sequence>